<proteinExistence type="predicted"/>
<dbReference type="AlphaFoldDB" id="A0A2P5FKX7"/>
<dbReference type="InParanoid" id="A0A2P5FKX7"/>
<dbReference type="PANTHER" id="PTHR11902:SF46">
    <property type="entry name" value="ENOLASE 2"/>
    <property type="match status" value="1"/>
</dbReference>
<dbReference type="GO" id="GO:0006096">
    <property type="term" value="P:glycolytic process"/>
    <property type="evidence" value="ECO:0007669"/>
    <property type="project" value="InterPro"/>
</dbReference>
<keyword evidence="2" id="KW-1185">Reference proteome</keyword>
<accession>A0A2P5FKX7</accession>
<sequence length="175" mass="19279">MASSGAADVKEMDPNEQAAIDKLMTQVLAKKCAEHCGHGPVKEATSNLILAVSLAVCKAGATIKNKPLYKTAKNLDLHNQLLPPYFCRFPPDFRNFYRRPGQRSLSCLISNATSPSNLIQQFSTMSLHANLPHHIIKASPCFVFSQSGTRPRFNFQDPTSTSRLKTWGIAACSMR</sequence>
<dbReference type="PANTHER" id="PTHR11902">
    <property type="entry name" value="ENOLASE"/>
    <property type="match status" value="1"/>
</dbReference>
<dbReference type="SUPFAM" id="SSF54826">
    <property type="entry name" value="Enolase N-terminal domain-like"/>
    <property type="match status" value="1"/>
</dbReference>
<comment type="caution">
    <text evidence="1">The sequence shown here is derived from an EMBL/GenBank/DDBJ whole genome shotgun (WGS) entry which is preliminary data.</text>
</comment>
<dbReference type="OrthoDB" id="10440365at2759"/>
<dbReference type="GO" id="GO:0000015">
    <property type="term" value="C:phosphopyruvate hydratase complex"/>
    <property type="evidence" value="ECO:0007669"/>
    <property type="project" value="InterPro"/>
</dbReference>
<dbReference type="Proteomes" id="UP000237000">
    <property type="component" value="Unassembled WGS sequence"/>
</dbReference>
<dbReference type="GO" id="GO:0000287">
    <property type="term" value="F:magnesium ion binding"/>
    <property type="evidence" value="ECO:0007669"/>
    <property type="project" value="InterPro"/>
</dbReference>
<dbReference type="InterPro" id="IPR000941">
    <property type="entry name" value="Enolase"/>
</dbReference>
<name>A0A2P5FKX7_TREOI</name>
<dbReference type="Gene3D" id="3.30.390.10">
    <property type="entry name" value="Enolase-like, N-terminal domain"/>
    <property type="match status" value="1"/>
</dbReference>
<dbReference type="GO" id="GO:0004634">
    <property type="term" value="F:phosphopyruvate hydratase activity"/>
    <property type="evidence" value="ECO:0007669"/>
    <property type="project" value="InterPro"/>
</dbReference>
<dbReference type="InterPro" id="IPR029017">
    <property type="entry name" value="Enolase-like_N"/>
</dbReference>
<evidence type="ECO:0000313" key="1">
    <source>
        <dbReference type="EMBL" id="PON98424.1"/>
    </source>
</evidence>
<gene>
    <name evidence="1" type="ORF">TorRG33x02_056580</name>
</gene>
<dbReference type="EMBL" id="JXTC01000024">
    <property type="protein sequence ID" value="PON98424.1"/>
    <property type="molecule type" value="Genomic_DNA"/>
</dbReference>
<reference evidence="2" key="1">
    <citation type="submission" date="2016-06" db="EMBL/GenBank/DDBJ databases">
        <title>Parallel loss of symbiosis genes in relatives of nitrogen-fixing non-legume Parasponia.</title>
        <authorList>
            <person name="Van Velzen R."/>
            <person name="Holmer R."/>
            <person name="Bu F."/>
            <person name="Rutten L."/>
            <person name="Van Zeijl A."/>
            <person name="Liu W."/>
            <person name="Santuari L."/>
            <person name="Cao Q."/>
            <person name="Sharma T."/>
            <person name="Shen D."/>
            <person name="Roswanjaya Y."/>
            <person name="Wardhani T."/>
            <person name="Kalhor M.S."/>
            <person name="Jansen J."/>
            <person name="Van den Hoogen J."/>
            <person name="Gungor B."/>
            <person name="Hartog M."/>
            <person name="Hontelez J."/>
            <person name="Verver J."/>
            <person name="Yang W.-C."/>
            <person name="Schijlen E."/>
            <person name="Repin R."/>
            <person name="Schilthuizen M."/>
            <person name="Schranz E."/>
            <person name="Heidstra R."/>
            <person name="Miyata K."/>
            <person name="Fedorova E."/>
            <person name="Kohlen W."/>
            <person name="Bisseling T."/>
            <person name="Smit S."/>
            <person name="Geurts R."/>
        </authorList>
    </citation>
    <scope>NUCLEOTIDE SEQUENCE [LARGE SCALE GENOMIC DNA]</scope>
    <source>
        <strain evidence="2">cv. RG33-2</strain>
    </source>
</reference>
<evidence type="ECO:0000313" key="2">
    <source>
        <dbReference type="Proteomes" id="UP000237000"/>
    </source>
</evidence>
<organism evidence="1 2">
    <name type="scientific">Trema orientale</name>
    <name type="common">Charcoal tree</name>
    <name type="synonym">Celtis orientalis</name>
    <dbReference type="NCBI Taxonomy" id="63057"/>
    <lineage>
        <taxon>Eukaryota</taxon>
        <taxon>Viridiplantae</taxon>
        <taxon>Streptophyta</taxon>
        <taxon>Embryophyta</taxon>
        <taxon>Tracheophyta</taxon>
        <taxon>Spermatophyta</taxon>
        <taxon>Magnoliopsida</taxon>
        <taxon>eudicotyledons</taxon>
        <taxon>Gunneridae</taxon>
        <taxon>Pentapetalae</taxon>
        <taxon>rosids</taxon>
        <taxon>fabids</taxon>
        <taxon>Rosales</taxon>
        <taxon>Cannabaceae</taxon>
        <taxon>Trema</taxon>
    </lineage>
</organism>
<protein>
    <submittedName>
        <fullName evidence="1">Enolase, N-terminal</fullName>
    </submittedName>
</protein>